<dbReference type="CDD" id="cd03452">
    <property type="entry name" value="MaoC_C"/>
    <property type="match status" value="1"/>
</dbReference>
<dbReference type="NCBIfam" id="TIGR02278">
    <property type="entry name" value="PaaN-DH"/>
    <property type="match status" value="1"/>
</dbReference>
<dbReference type="SUPFAM" id="SSF53720">
    <property type="entry name" value="ALDH-like"/>
    <property type="match status" value="1"/>
</dbReference>
<dbReference type="Pfam" id="PF00171">
    <property type="entry name" value="Aldedh"/>
    <property type="match status" value="1"/>
</dbReference>
<evidence type="ECO:0000259" key="3">
    <source>
        <dbReference type="Pfam" id="PF01575"/>
    </source>
</evidence>
<dbReference type="AlphaFoldDB" id="A0A323ULE3"/>
<keyword evidence="1" id="KW-0560">Oxidoreductase</keyword>
<dbReference type="InterPro" id="IPR016163">
    <property type="entry name" value="Ald_DH_C"/>
</dbReference>
<dbReference type="NCBIfam" id="NF008868">
    <property type="entry name" value="PRK11903.1"/>
    <property type="match status" value="1"/>
</dbReference>
<gene>
    <name evidence="4" type="ORF">DNX69_03040</name>
</gene>
<reference evidence="4 5" key="1">
    <citation type="submission" date="2018-06" db="EMBL/GenBank/DDBJ databases">
        <title>Draft Whole-Genome Sequence of the purple photosynthetic bacterium Rhodospeudomonas palustris XCP.</title>
        <authorList>
            <person name="Rayyan A."/>
            <person name="Meyer T.E."/>
            <person name="Kyndt J.A."/>
        </authorList>
    </citation>
    <scope>NUCLEOTIDE SEQUENCE [LARGE SCALE GENOMIC DNA]</scope>
    <source>
        <strain evidence="4 5">XCP</strain>
    </source>
</reference>
<dbReference type="Gene3D" id="3.40.309.10">
    <property type="entry name" value="Aldehyde Dehydrogenase, Chain A, domain 2"/>
    <property type="match status" value="1"/>
</dbReference>
<feature type="domain" description="MaoC-like" evidence="3">
    <location>
        <begin position="540"/>
        <end position="655"/>
    </location>
</feature>
<dbReference type="Pfam" id="PF01575">
    <property type="entry name" value="MaoC_dehydratas"/>
    <property type="match status" value="1"/>
</dbReference>
<comment type="caution">
    <text evidence="4">The sequence shown here is derived from an EMBL/GenBank/DDBJ whole genome shotgun (WGS) entry which is preliminary data.</text>
</comment>
<name>A0A323ULE3_RHOPL</name>
<dbReference type="SUPFAM" id="SSF54637">
    <property type="entry name" value="Thioesterase/thiol ester dehydrase-isomerase"/>
    <property type="match status" value="1"/>
</dbReference>
<dbReference type="OrthoDB" id="9759612at2"/>
<dbReference type="InterPro" id="IPR011966">
    <property type="entry name" value="PaaN-DH"/>
</dbReference>
<dbReference type="Gene3D" id="3.40.605.10">
    <property type="entry name" value="Aldehyde Dehydrogenase, Chain A, domain 1"/>
    <property type="match status" value="1"/>
</dbReference>
<dbReference type="CDD" id="cd07128">
    <property type="entry name" value="ALDH_MaoC-N"/>
    <property type="match status" value="1"/>
</dbReference>
<dbReference type="PANTHER" id="PTHR43111">
    <property type="entry name" value="ALDEHYDE DEHYDROGENASE B-RELATED"/>
    <property type="match status" value="1"/>
</dbReference>
<evidence type="ECO:0000313" key="4">
    <source>
        <dbReference type="EMBL" id="PZA13364.1"/>
    </source>
</evidence>
<accession>A0A323ULE3</accession>
<dbReference type="RefSeq" id="WP_110784538.1">
    <property type="nucleotide sequence ID" value="NZ_QKQS01000006.1"/>
</dbReference>
<evidence type="ECO:0000259" key="2">
    <source>
        <dbReference type="Pfam" id="PF00171"/>
    </source>
</evidence>
<dbReference type="EMBL" id="QKQS01000006">
    <property type="protein sequence ID" value="PZA13364.1"/>
    <property type="molecule type" value="Genomic_DNA"/>
</dbReference>
<evidence type="ECO:0000256" key="1">
    <source>
        <dbReference type="ARBA" id="ARBA00023002"/>
    </source>
</evidence>
<evidence type="ECO:0000313" key="5">
    <source>
        <dbReference type="Proteomes" id="UP000248134"/>
    </source>
</evidence>
<dbReference type="GO" id="GO:0016620">
    <property type="term" value="F:oxidoreductase activity, acting on the aldehyde or oxo group of donors, NAD or NADP as acceptor"/>
    <property type="evidence" value="ECO:0007669"/>
    <property type="project" value="InterPro"/>
</dbReference>
<dbReference type="InterPro" id="IPR029069">
    <property type="entry name" value="HotDog_dom_sf"/>
</dbReference>
<feature type="domain" description="Aldehyde dehydrogenase" evidence="2">
    <location>
        <begin position="13"/>
        <end position="445"/>
    </location>
</feature>
<dbReference type="InterPro" id="IPR002539">
    <property type="entry name" value="MaoC-like_dom"/>
</dbReference>
<dbReference type="InterPro" id="IPR015590">
    <property type="entry name" value="Aldehyde_DH_dom"/>
</dbReference>
<organism evidence="4 5">
    <name type="scientific">Rhodopseudomonas palustris</name>
    <dbReference type="NCBI Taxonomy" id="1076"/>
    <lineage>
        <taxon>Bacteria</taxon>
        <taxon>Pseudomonadati</taxon>
        <taxon>Pseudomonadota</taxon>
        <taxon>Alphaproteobacteria</taxon>
        <taxon>Hyphomicrobiales</taxon>
        <taxon>Nitrobacteraceae</taxon>
        <taxon>Rhodopseudomonas</taxon>
    </lineage>
</organism>
<dbReference type="InterPro" id="IPR016162">
    <property type="entry name" value="Ald_DH_N"/>
</dbReference>
<dbReference type="PANTHER" id="PTHR43111:SF1">
    <property type="entry name" value="ALDEHYDE DEHYDROGENASE B-RELATED"/>
    <property type="match status" value="1"/>
</dbReference>
<dbReference type="Proteomes" id="UP000248134">
    <property type="component" value="Unassembled WGS sequence"/>
</dbReference>
<dbReference type="InterPro" id="IPR016161">
    <property type="entry name" value="Ald_DH/histidinol_DH"/>
</dbReference>
<protein>
    <submittedName>
        <fullName evidence="4">Phenylacetic acid degradation bifunctional protein PaaZ</fullName>
    </submittedName>
</protein>
<sequence>MTITLQSLVCDRWVAPEGGLVEIASAIDGRPVARASSAGLDFRAMVDHARTVGGPNLRKLSFHQRADMLKALGAYLTERKEQLYSLATEAGANRRDNAIDIDGGLVTLAAFASRGRRELPDTPFISEGEVESLSKRGSFVGQHILVPRRGVAVHINAFNFPCWGLLEKLAPALLAGVPVIAKPATATAYVAEALVKLIDESKLLPQGALQLICGSIGDLLDHLNGQDVIAFTGSLETSEKLQAHPNVARHAIRFIAERDSLNAAILGADVTPDAPEFDLFVREIVREMTAKAGQKCTAIRRVLVPRALEAAVIDALKAKLAEVKLGDPRTDDKAMGPLVSRAQREAVRAAIATLQSEAEIVFGDPNACAGDGIDVEAGAYFAPVLLRAREPMQARLVHATEAFGPVATVLAYDDVDQAIELVARGEGSLVASLFTYDDAVAEQMILGVAPFHGRLLIVDRDDAAESTGHGTPLPALLHGGPGRAGGGEELGGLRSVHHYLQRTAIQASPRRLAALTGTWSRGAPAPAAEVHPFKLNFNQLEIGQSIETASRPITLDDIEHFAHFTGDTFYAHMDEAAAKANPFFPGRVAHGYLILAFAAGLFVDPAPGPLLANYGLDNLRFLKPVSPDDTIKVKLTVKQKSPARRPEYGEVRWDVEVVNQNGEPVARYDLLTMSARPAA</sequence>
<dbReference type="Gene3D" id="3.10.129.10">
    <property type="entry name" value="Hotdog Thioesterase"/>
    <property type="match status" value="1"/>
</dbReference>
<proteinExistence type="predicted"/>